<name>A0A9Q8PL93_PASFU</name>
<dbReference type="FunFam" id="1.20.1740.10:FF:000017">
    <property type="entry name" value="Amino acid permease"/>
    <property type="match status" value="1"/>
</dbReference>
<dbReference type="RefSeq" id="XP_047768877.1">
    <property type="nucleotide sequence ID" value="XM_047912884.1"/>
</dbReference>
<dbReference type="PANTHER" id="PTHR43341">
    <property type="entry name" value="AMINO ACID PERMEASE"/>
    <property type="match status" value="1"/>
</dbReference>
<dbReference type="EMBL" id="CP090174">
    <property type="protein sequence ID" value="UJO24511.1"/>
    <property type="molecule type" value="Genomic_DNA"/>
</dbReference>
<proteinExistence type="predicted"/>
<evidence type="ECO:0000313" key="10">
    <source>
        <dbReference type="Proteomes" id="UP000756132"/>
    </source>
</evidence>
<organism evidence="9 10">
    <name type="scientific">Passalora fulva</name>
    <name type="common">Tomato leaf mold</name>
    <name type="synonym">Cladosporium fulvum</name>
    <dbReference type="NCBI Taxonomy" id="5499"/>
    <lineage>
        <taxon>Eukaryota</taxon>
        <taxon>Fungi</taxon>
        <taxon>Dikarya</taxon>
        <taxon>Ascomycota</taxon>
        <taxon>Pezizomycotina</taxon>
        <taxon>Dothideomycetes</taxon>
        <taxon>Dothideomycetidae</taxon>
        <taxon>Mycosphaerellales</taxon>
        <taxon>Mycosphaerellaceae</taxon>
        <taxon>Fulvia</taxon>
    </lineage>
</organism>
<feature type="transmembrane region" description="Helical" evidence="7">
    <location>
        <begin position="372"/>
        <end position="397"/>
    </location>
</feature>
<dbReference type="KEGG" id="ffu:CLAFUR5_13736"/>
<evidence type="ECO:0000256" key="3">
    <source>
        <dbReference type="ARBA" id="ARBA00022692"/>
    </source>
</evidence>
<feature type="transmembrane region" description="Helical" evidence="7">
    <location>
        <begin position="473"/>
        <end position="500"/>
    </location>
</feature>
<comment type="subcellular location">
    <subcellularLocation>
        <location evidence="1">Membrane</location>
        <topology evidence="1">Multi-pass membrane protein</topology>
    </subcellularLocation>
</comment>
<dbReference type="PIRSF" id="PIRSF006060">
    <property type="entry name" value="AA_transporter"/>
    <property type="match status" value="1"/>
</dbReference>
<reference evidence="9" key="2">
    <citation type="journal article" date="2022" name="Microb. Genom.">
        <title>A chromosome-scale genome assembly of the tomato pathogen Cladosporium fulvum reveals a compartmentalized genome architecture and the presence of a dispensable chromosome.</title>
        <authorList>
            <person name="Zaccaron A.Z."/>
            <person name="Chen L.H."/>
            <person name="Samaras A."/>
            <person name="Stergiopoulos I."/>
        </authorList>
    </citation>
    <scope>NUCLEOTIDE SEQUENCE</scope>
    <source>
        <strain evidence="9">Race5_Kim</strain>
    </source>
</reference>
<protein>
    <submittedName>
        <fullName evidence="9">Cationic amino acid transporter 1</fullName>
    </submittedName>
</protein>
<dbReference type="Pfam" id="PF00324">
    <property type="entry name" value="AA_permease"/>
    <property type="match status" value="1"/>
</dbReference>
<sequence length="603" mass="66174">MSLARESAEFGEKNQHVDAHPAPIGEHMHGGQFSVDPDDTAIVTEDQNALHRSLKGRHMQMIAIGGAIGAGLFIGSGGAFQTGGPAAVLIGFSIVGVMIYLMMQALAELAVMYPVNGAFTMYVCRFIDPSWGFAVGWDYAINWLTVLPFEISAACNIIHYWPGSEGINNSAWIVPLLLALVVIQFFGVKGYAEVEFALSLLKIIACIGFMIFGIIVNVGGVPTDDRGYIGGRYWTAPYHAFLNGFHGFCTVFVTASFAYNGTELTGLAAAETMNPRKEIPRASKQVVWRIGLFYIVNLLLIGLIVPSEMNDLYTAEGSNSRHSPFVIAIQMARVKALPSIFNAIILIAVLSVANSCTFGSTRTIQALAANGAYNLAYVCKLLLTMIAGMGPQLFAYVDKKGRPVVVIILQLLFGCLAFINLAPDGGVIFNWLLSLAGLSGFFVYGSIALAHIRFRRAWKANGHTLEELPFKAVFGIWGSYVCLIINILCIVAQFYVALYPVGPPSGYLNAEAFFQAFLSAPLTLFLYLVWKVYSWFARPDHRPLYIKTRDIDIYTGMREGQRTMISGVEIPEDQRRTSINEMQEEKKKRGIKDYAIAGIRSII</sequence>
<dbReference type="Proteomes" id="UP000756132">
    <property type="component" value="Chromosome 12"/>
</dbReference>
<feature type="transmembrane region" description="Helical" evidence="7">
    <location>
        <begin position="198"/>
        <end position="219"/>
    </location>
</feature>
<dbReference type="InterPro" id="IPR050524">
    <property type="entry name" value="APC_YAT"/>
</dbReference>
<evidence type="ECO:0000259" key="8">
    <source>
        <dbReference type="Pfam" id="PF00324"/>
    </source>
</evidence>
<keyword evidence="6 7" id="KW-0472">Membrane</keyword>
<dbReference type="OrthoDB" id="3900342at2759"/>
<evidence type="ECO:0000256" key="5">
    <source>
        <dbReference type="ARBA" id="ARBA00022989"/>
    </source>
</evidence>
<dbReference type="Gene3D" id="1.20.1740.10">
    <property type="entry name" value="Amino acid/polyamine transporter I"/>
    <property type="match status" value="1"/>
</dbReference>
<evidence type="ECO:0000256" key="2">
    <source>
        <dbReference type="ARBA" id="ARBA00022448"/>
    </source>
</evidence>
<evidence type="ECO:0000256" key="4">
    <source>
        <dbReference type="ARBA" id="ARBA00022970"/>
    </source>
</evidence>
<feature type="transmembrane region" description="Helical" evidence="7">
    <location>
        <begin position="140"/>
        <end position="161"/>
    </location>
</feature>
<feature type="domain" description="Amino acid permease/ SLC12A" evidence="8">
    <location>
        <begin position="58"/>
        <end position="538"/>
    </location>
</feature>
<accession>A0A9Q8PL93</accession>
<gene>
    <name evidence="9" type="ORF">CLAFUR5_13736</name>
</gene>
<dbReference type="GeneID" id="71993614"/>
<dbReference type="InterPro" id="IPR004841">
    <property type="entry name" value="AA-permease/SLC12A_dom"/>
</dbReference>
<feature type="transmembrane region" description="Helical" evidence="7">
    <location>
        <begin position="428"/>
        <end position="452"/>
    </location>
</feature>
<reference evidence="9" key="1">
    <citation type="submission" date="2021-12" db="EMBL/GenBank/DDBJ databases">
        <authorList>
            <person name="Zaccaron A."/>
            <person name="Stergiopoulos I."/>
        </authorList>
    </citation>
    <scope>NUCLEOTIDE SEQUENCE</scope>
    <source>
        <strain evidence="9">Race5_Kim</strain>
    </source>
</reference>
<feature type="transmembrane region" description="Helical" evidence="7">
    <location>
        <begin position="240"/>
        <end position="259"/>
    </location>
</feature>
<keyword evidence="3 7" id="KW-0812">Transmembrane</keyword>
<dbReference type="GO" id="GO:0015171">
    <property type="term" value="F:amino acid transmembrane transporter activity"/>
    <property type="evidence" value="ECO:0007669"/>
    <property type="project" value="TreeGrafter"/>
</dbReference>
<feature type="transmembrane region" description="Helical" evidence="7">
    <location>
        <begin position="286"/>
        <end position="305"/>
    </location>
</feature>
<dbReference type="InterPro" id="IPR004840">
    <property type="entry name" value="Amino_acid_permease_CS"/>
</dbReference>
<feature type="transmembrane region" description="Helical" evidence="7">
    <location>
        <begin position="173"/>
        <end position="192"/>
    </location>
</feature>
<evidence type="ECO:0000256" key="7">
    <source>
        <dbReference type="SAM" id="Phobius"/>
    </source>
</evidence>
<keyword evidence="10" id="KW-1185">Reference proteome</keyword>
<keyword evidence="2" id="KW-0813">Transport</keyword>
<feature type="transmembrane region" description="Helical" evidence="7">
    <location>
        <begin position="404"/>
        <end position="422"/>
    </location>
</feature>
<feature type="transmembrane region" description="Helical" evidence="7">
    <location>
        <begin position="340"/>
        <end position="360"/>
    </location>
</feature>
<dbReference type="PROSITE" id="PS00218">
    <property type="entry name" value="AMINO_ACID_PERMEASE_1"/>
    <property type="match status" value="1"/>
</dbReference>
<evidence type="ECO:0000256" key="6">
    <source>
        <dbReference type="ARBA" id="ARBA00023136"/>
    </source>
</evidence>
<feature type="transmembrane region" description="Helical" evidence="7">
    <location>
        <begin position="86"/>
        <end position="103"/>
    </location>
</feature>
<keyword evidence="5 7" id="KW-1133">Transmembrane helix</keyword>
<feature type="transmembrane region" description="Helical" evidence="7">
    <location>
        <begin position="61"/>
        <end position="80"/>
    </location>
</feature>
<keyword evidence="4" id="KW-0029">Amino-acid transport</keyword>
<evidence type="ECO:0000256" key="1">
    <source>
        <dbReference type="ARBA" id="ARBA00004141"/>
    </source>
</evidence>
<dbReference type="PANTHER" id="PTHR43341:SF1">
    <property type="entry name" value="GENERAL AMINO-ACID PERMEASE GAP1"/>
    <property type="match status" value="1"/>
</dbReference>
<dbReference type="GO" id="GO:0016020">
    <property type="term" value="C:membrane"/>
    <property type="evidence" value="ECO:0007669"/>
    <property type="project" value="UniProtKB-SubCell"/>
</dbReference>
<dbReference type="AlphaFoldDB" id="A0A9Q8PL93"/>
<feature type="transmembrane region" description="Helical" evidence="7">
    <location>
        <begin position="512"/>
        <end position="530"/>
    </location>
</feature>
<evidence type="ECO:0000313" key="9">
    <source>
        <dbReference type="EMBL" id="UJO24511.1"/>
    </source>
</evidence>